<evidence type="ECO:0000313" key="3">
    <source>
        <dbReference type="Proteomes" id="UP001168877"/>
    </source>
</evidence>
<evidence type="ECO:0000313" key="2">
    <source>
        <dbReference type="EMBL" id="KAK0589772.1"/>
    </source>
</evidence>
<reference evidence="2" key="2">
    <citation type="submission" date="2023-06" db="EMBL/GenBank/DDBJ databases">
        <authorList>
            <person name="Swenson N.G."/>
            <person name="Wegrzyn J.L."/>
            <person name="Mcevoy S.L."/>
        </authorList>
    </citation>
    <scope>NUCLEOTIDE SEQUENCE</scope>
    <source>
        <strain evidence="2">NS2018</strain>
        <tissue evidence="2">Leaf</tissue>
    </source>
</reference>
<feature type="region of interest" description="Disordered" evidence="1">
    <location>
        <begin position="75"/>
        <end position="98"/>
    </location>
</feature>
<organism evidence="2 3">
    <name type="scientific">Acer saccharum</name>
    <name type="common">Sugar maple</name>
    <dbReference type="NCBI Taxonomy" id="4024"/>
    <lineage>
        <taxon>Eukaryota</taxon>
        <taxon>Viridiplantae</taxon>
        <taxon>Streptophyta</taxon>
        <taxon>Embryophyta</taxon>
        <taxon>Tracheophyta</taxon>
        <taxon>Spermatophyta</taxon>
        <taxon>Magnoliopsida</taxon>
        <taxon>eudicotyledons</taxon>
        <taxon>Gunneridae</taxon>
        <taxon>Pentapetalae</taxon>
        <taxon>rosids</taxon>
        <taxon>malvids</taxon>
        <taxon>Sapindales</taxon>
        <taxon>Sapindaceae</taxon>
        <taxon>Hippocastanoideae</taxon>
        <taxon>Acereae</taxon>
        <taxon>Acer</taxon>
    </lineage>
</organism>
<evidence type="ECO:0000256" key="1">
    <source>
        <dbReference type="SAM" id="MobiDB-lite"/>
    </source>
</evidence>
<keyword evidence="3" id="KW-1185">Reference proteome</keyword>
<dbReference type="EMBL" id="JAUESC010000381">
    <property type="protein sequence ID" value="KAK0589772.1"/>
    <property type="molecule type" value="Genomic_DNA"/>
</dbReference>
<dbReference type="Proteomes" id="UP001168877">
    <property type="component" value="Unassembled WGS sequence"/>
</dbReference>
<gene>
    <name evidence="2" type="ORF">LWI29_018325</name>
</gene>
<proteinExistence type="predicted"/>
<feature type="compositionally biased region" description="Polar residues" evidence="1">
    <location>
        <begin position="87"/>
        <end position="98"/>
    </location>
</feature>
<sequence>MAQQLSVPTRMPPTPGTARHMLKGRAMTGTPYKRVVPWHGRPAFLGGPVGLCTLGPAHIDNITPRQGFPSIEISMDAPPQWEMGSENGESFQKQILLP</sequence>
<accession>A0AA39SEY7</accession>
<reference evidence="2" key="1">
    <citation type="journal article" date="2022" name="Plant J.">
        <title>Strategies of tolerance reflected in two North American maple genomes.</title>
        <authorList>
            <person name="McEvoy S.L."/>
            <person name="Sezen U.U."/>
            <person name="Trouern-Trend A."/>
            <person name="McMahon S.M."/>
            <person name="Schaberg P.G."/>
            <person name="Yang J."/>
            <person name="Wegrzyn J.L."/>
            <person name="Swenson N.G."/>
        </authorList>
    </citation>
    <scope>NUCLEOTIDE SEQUENCE</scope>
    <source>
        <strain evidence="2">NS2018</strain>
    </source>
</reference>
<name>A0AA39SEY7_ACESA</name>
<feature type="region of interest" description="Disordered" evidence="1">
    <location>
        <begin position="1"/>
        <end position="21"/>
    </location>
</feature>
<protein>
    <submittedName>
        <fullName evidence="2">Uncharacterized protein</fullName>
    </submittedName>
</protein>
<dbReference type="AlphaFoldDB" id="A0AA39SEY7"/>
<comment type="caution">
    <text evidence="2">The sequence shown here is derived from an EMBL/GenBank/DDBJ whole genome shotgun (WGS) entry which is preliminary data.</text>
</comment>